<dbReference type="EMBL" id="CAXKWB010073291">
    <property type="protein sequence ID" value="CAL4197013.1"/>
    <property type="molecule type" value="Genomic_DNA"/>
</dbReference>
<evidence type="ECO:0000256" key="3">
    <source>
        <dbReference type="ARBA" id="ARBA00023274"/>
    </source>
</evidence>
<proteinExistence type="inferred from homology"/>
<reference evidence="4 5" key="1">
    <citation type="submission" date="2024-05" db="EMBL/GenBank/DDBJ databases">
        <authorList>
            <person name="Wallberg A."/>
        </authorList>
    </citation>
    <scope>NUCLEOTIDE SEQUENCE [LARGE SCALE GENOMIC DNA]</scope>
</reference>
<evidence type="ECO:0000256" key="1">
    <source>
        <dbReference type="ARBA" id="ARBA00009356"/>
    </source>
</evidence>
<dbReference type="SUPFAM" id="SSF56053">
    <property type="entry name" value="Ribosomal protein L6"/>
    <property type="match status" value="1"/>
</dbReference>
<evidence type="ECO:0000313" key="5">
    <source>
        <dbReference type="Proteomes" id="UP001497623"/>
    </source>
</evidence>
<evidence type="ECO:0000256" key="2">
    <source>
        <dbReference type="ARBA" id="ARBA00022980"/>
    </source>
</evidence>
<gene>
    <name evidence="4" type="ORF">MNOR_LOCUS37226</name>
</gene>
<comment type="caution">
    <text evidence="4">The sequence shown here is derived from an EMBL/GenBank/DDBJ whole genome shotgun (WGS) entry which is preliminary data.</text>
</comment>
<protein>
    <recommendedName>
        <fullName evidence="6">60S ribosomal protein L9</fullName>
    </recommendedName>
</protein>
<dbReference type="GO" id="GO:0002181">
    <property type="term" value="P:cytoplasmic translation"/>
    <property type="evidence" value="ECO:0007669"/>
    <property type="project" value="TreeGrafter"/>
</dbReference>
<dbReference type="PANTHER" id="PTHR11655">
    <property type="entry name" value="60S/50S RIBOSOMAL PROTEIN L6/L9"/>
    <property type="match status" value="1"/>
</dbReference>
<dbReference type="AlphaFoldDB" id="A0AAV2SJW8"/>
<sequence length="109" mass="12394">MKGVTKGYQYKMRAVYAHFPINCVISNDNSTVEVHNFLGEKYIRKVDVHEGVTVTSSAMKDELIIEGKQPGSRLSICCPYPTVYHRKEQGVKDIRILGRCLFLENHCCS</sequence>
<accession>A0AAV2SJW8</accession>
<dbReference type="PANTHER" id="PTHR11655:SF16">
    <property type="entry name" value="60S RIBOSOMAL PROTEIN L9"/>
    <property type="match status" value="1"/>
</dbReference>
<dbReference type="Proteomes" id="UP001497623">
    <property type="component" value="Unassembled WGS sequence"/>
</dbReference>
<name>A0AAV2SJW8_MEGNR</name>
<evidence type="ECO:0008006" key="6">
    <source>
        <dbReference type="Google" id="ProtNLM"/>
    </source>
</evidence>
<keyword evidence="2" id="KW-0689">Ribosomal protein</keyword>
<dbReference type="GO" id="GO:0019843">
    <property type="term" value="F:rRNA binding"/>
    <property type="evidence" value="ECO:0007669"/>
    <property type="project" value="InterPro"/>
</dbReference>
<organism evidence="4 5">
    <name type="scientific">Meganyctiphanes norvegica</name>
    <name type="common">Northern krill</name>
    <name type="synonym">Thysanopoda norvegica</name>
    <dbReference type="NCBI Taxonomy" id="48144"/>
    <lineage>
        <taxon>Eukaryota</taxon>
        <taxon>Metazoa</taxon>
        <taxon>Ecdysozoa</taxon>
        <taxon>Arthropoda</taxon>
        <taxon>Crustacea</taxon>
        <taxon>Multicrustacea</taxon>
        <taxon>Malacostraca</taxon>
        <taxon>Eumalacostraca</taxon>
        <taxon>Eucarida</taxon>
        <taxon>Euphausiacea</taxon>
        <taxon>Euphausiidae</taxon>
        <taxon>Meganyctiphanes</taxon>
    </lineage>
</organism>
<dbReference type="Gene3D" id="3.90.930.12">
    <property type="entry name" value="Ribosomal protein L6, alpha-beta domain"/>
    <property type="match status" value="1"/>
</dbReference>
<dbReference type="GO" id="GO:0022625">
    <property type="term" value="C:cytosolic large ribosomal subunit"/>
    <property type="evidence" value="ECO:0007669"/>
    <property type="project" value="TreeGrafter"/>
</dbReference>
<dbReference type="InterPro" id="IPR036789">
    <property type="entry name" value="Ribosomal_uL6-like_a/b-dom_sf"/>
</dbReference>
<evidence type="ECO:0000313" key="4">
    <source>
        <dbReference type="EMBL" id="CAL4197013.1"/>
    </source>
</evidence>
<comment type="similarity">
    <text evidence="1">Belongs to the universal ribosomal protein uL6 family.</text>
</comment>
<keyword evidence="5" id="KW-1185">Reference proteome</keyword>
<dbReference type="InterPro" id="IPR000702">
    <property type="entry name" value="Ribosomal_uL6-like"/>
</dbReference>
<dbReference type="GO" id="GO:0003735">
    <property type="term" value="F:structural constituent of ribosome"/>
    <property type="evidence" value="ECO:0007669"/>
    <property type="project" value="InterPro"/>
</dbReference>
<keyword evidence="3" id="KW-0687">Ribonucleoprotein</keyword>